<name>A0ACC5Y5R9_9TELE</name>
<proteinExistence type="predicted"/>
<accession>A0ACC5Y5R9</accession>
<organism evidence="1 2">
    <name type="scientific">Pangasius djambal</name>
    <dbReference type="NCBI Taxonomy" id="1691987"/>
    <lineage>
        <taxon>Eukaryota</taxon>
        <taxon>Metazoa</taxon>
        <taxon>Chordata</taxon>
        <taxon>Craniata</taxon>
        <taxon>Vertebrata</taxon>
        <taxon>Euteleostomi</taxon>
        <taxon>Actinopterygii</taxon>
        <taxon>Neopterygii</taxon>
        <taxon>Teleostei</taxon>
        <taxon>Ostariophysi</taxon>
        <taxon>Siluriformes</taxon>
        <taxon>Pangasiidae</taxon>
        <taxon>Pangasius</taxon>
    </lineage>
</organism>
<keyword evidence="2" id="KW-1185">Reference proteome</keyword>
<comment type="caution">
    <text evidence="1">The sequence shown here is derived from an EMBL/GenBank/DDBJ whole genome shotgun (WGS) entry which is preliminary data.</text>
</comment>
<protein>
    <submittedName>
        <fullName evidence="1">Uncharacterized protein</fullName>
    </submittedName>
</protein>
<sequence length="92" mass="10293">MVSVVLVGCGVFQQGQRQAAGWQQSAARSRVVWTQTSPDLQAADYQKPANSTPSAVFHFDQRTNRPDPSWLVLTRTVPSIFYSEKAVLLEQR</sequence>
<dbReference type="EMBL" id="CM040977">
    <property type="protein sequence ID" value="MCJ8730672.1"/>
    <property type="molecule type" value="Genomic_DNA"/>
</dbReference>
<evidence type="ECO:0000313" key="1">
    <source>
        <dbReference type="EMBL" id="MCJ8730672.1"/>
    </source>
</evidence>
<reference evidence="1" key="1">
    <citation type="submission" date="2020-02" db="EMBL/GenBank/DDBJ databases">
        <title>Genome sequencing of the panga catfish, Pangasius djambal.</title>
        <authorList>
            <person name="Wen M."/>
            <person name="Zahm M."/>
            <person name="Roques C."/>
            <person name="Cabau C."/>
            <person name="Klopp C."/>
            <person name="Donnadieu C."/>
            <person name="Jouanno E."/>
            <person name="Avarre J.-C."/>
            <person name="Campet M."/>
            <person name="Ha T."/>
            <person name="Dugue R."/>
            <person name="Lampietro C."/>
            <person name="Louis A."/>
            <person name="Herpin A."/>
            <person name="Echchiki A."/>
            <person name="Berthelot C."/>
            <person name="Parey E."/>
            <person name="Roest-Crollius H."/>
            <person name="Braasch I."/>
            <person name="Postlethwait J.H."/>
            <person name="Bobe J."/>
            <person name="Montfort J."/>
            <person name="Bouchez O."/>
            <person name="Begum T."/>
            <person name="Schartl M."/>
            <person name="Gustiano R."/>
            <person name="Guiguen Y."/>
        </authorList>
    </citation>
    <scope>NUCLEOTIDE SEQUENCE</scope>
    <source>
        <strain evidence="1">Pdj_M5554</strain>
    </source>
</reference>
<evidence type="ECO:0000313" key="2">
    <source>
        <dbReference type="Proteomes" id="UP000830395"/>
    </source>
</evidence>
<gene>
    <name evidence="1" type="ORF">PDJAM_G00187140</name>
</gene>
<dbReference type="Proteomes" id="UP000830395">
    <property type="component" value="Chromosome 3"/>
</dbReference>